<dbReference type="RefSeq" id="WP_183455571.1">
    <property type="nucleotide sequence ID" value="NZ_JACHWZ010000001.1"/>
</dbReference>
<reference evidence="3 4" key="1">
    <citation type="submission" date="2020-08" db="EMBL/GenBank/DDBJ databases">
        <title>Genomic Encyclopedia of Type Strains, Phase III (KMG-III): the genomes of soil and plant-associated and newly described type strains.</title>
        <authorList>
            <person name="Whitman W."/>
        </authorList>
    </citation>
    <scope>NUCLEOTIDE SEQUENCE [LARGE SCALE GENOMIC DNA]</scope>
    <source>
        <strain evidence="3 4">CECT 8799</strain>
    </source>
</reference>
<accession>A0A7W4W801</accession>
<keyword evidence="2" id="KW-0732">Signal</keyword>
<dbReference type="AlphaFoldDB" id="A0A7W4W801"/>
<keyword evidence="1" id="KW-0175">Coiled coil</keyword>
<name>A0A7W4W801_9GAMM</name>
<protein>
    <submittedName>
        <fullName evidence="3">Uncharacterized protein</fullName>
    </submittedName>
</protein>
<feature type="coiled-coil region" evidence="1">
    <location>
        <begin position="150"/>
        <end position="204"/>
    </location>
</feature>
<dbReference type="CDD" id="cd22249">
    <property type="entry name" value="UDM1_RNF168_RNF169-like"/>
    <property type="match status" value="1"/>
</dbReference>
<dbReference type="EMBL" id="JACHWZ010000001">
    <property type="protein sequence ID" value="MBB3059284.1"/>
    <property type="molecule type" value="Genomic_DNA"/>
</dbReference>
<evidence type="ECO:0000313" key="3">
    <source>
        <dbReference type="EMBL" id="MBB3059284.1"/>
    </source>
</evidence>
<proteinExistence type="predicted"/>
<feature type="chain" id="PRO_5031461647" evidence="2">
    <location>
        <begin position="20"/>
        <end position="341"/>
    </location>
</feature>
<feature type="signal peptide" evidence="2">
    <location>
        <begin position="1"/>
        <end position="19"/>
    </location>
</feature>
<organism evidence="3 4">
    <name type="scientific">Microbulbifer rhizosphaerae</name>
    <dbReference type="NCBI Taxonomy" id="1562603"/>
    <lineage>
        <taxon>Bacteria</taxon>
        <taxon>Pseudomonadati</taxon>
        <taxon>Pseudomonadota</taxon>
        <taxon>Gammaproteobacteria</taxon>
        <taxon>Cellvibrionales</taxon>
        <taxon>Microbulbiferaceae</taxon>
        <taxon>Microbulbifer</taxon>
    </lineage>
</organism>
<sequence>MKSRILFLVMLLCANVSHAKYIYEYMDKVEPLLMAAKYDEADQEFAAINKRVRQQAISGYLLSDHYKRTVEWLKNIDSYHAHLRKIESNMSQYKAAGNGEISLRKCESSCEYLYIIGIDNGKPKSFPYSEDFMTYINNHRNSAVEKFYALNEQLSKQDEARKEKAIAERELNKKQEQEDRLRKKEEKRLARKAEEEAKKQATQKEIDRIDILSKEHGYSGYAKVNIIKLIYDTQKNGGLENYINKVVGCHKLNNDPCLKWYPKLKAIQILDDSVLYSFSEYAANEYLTFTILAAKEKAKIYQEGQSFKNDFFVFKGMTSYTTVSGARKSVPVFEVANLGSK</sequence>
<evidence type="ECO:0000256" key="2">
    <source>
        <dbReference type="SAM" id="SignalP"/>
    </source>
</evidence>
<evidence type="ECO:0000313" key="4">
    <source>
        <dbReference type="Proteomes" id="UP000535937"/>
    </source>
</evidence>
<dbReference type="Proteomes" id="UP000535937">
    <property type="component" value="Unassembled WGS sequence"/>
</dbReference>
<evidence type="ECO:0000256" key="1">
    <source>
        <dbReference type="SAM" id="Coils"/>
    </source>
</evidence>
<gene>
    <name evidence="3" type="ORF">FHS09_000085</name>
</gene>
<keyword evidence="4" id="KW-1185">Reference proteome</keyword>
<comment type="caution">
    <text evidence="3">The sequence shown here is derived from an EMBL/GenBank/DDBJ whole genome shotgun (WGS) entry which is preliminary data.</text>
</comment>